<feature type="modified residue" description="4-aspartylphosphate" evidence="3">
    <location>
        <position position="76"/>
    </location>
</feature>
<feature type="domain" description="Response regulatory" evidence="5">
    <location>
        <begin position="22"/>
        <end position="145"/>
    </location>
</feature>
<evidence type="ECO:0000313" key="6">
    <source>
        <dbReference type="EMBL" id="KAA0166253.1"/>
    </source>
</evidence>
<gene>
    <name evidence="6" type="ORF">FNF31_01479</name>
</gene>
<proteinExistence type="predicted"/>
<dbReference type="PANTHER" id="PTHR45339:SF1">
    <property type="entry name" value="HYBRID SIGNAL TRANSDUCTION HISTIDINE KINASE J"/>
    <property type="match status" value="1"/>
</dbReference>
<dbReference type="PANTHER" id="PTHR45339">
    <property type="entry name" value="HYBRID SIGNAL TRANSDUCTION HISTIDINE KINASE J"/>
    <property type="match status" value="1"/>
</dbReference>
<dbReference type="Pfam" id="PF00072">
    <property type="entry name" value="Response_reg"/>
    <property type="match status" value="1"/>
</dbReference>
<comment type="caution">
    <text evidence="6">The sequence shown here is derived from an EMBL/GenBank/DDBJ whole genome shotgun (WGS) entry which is preliminary data.</text>
</comment>
<protein>
    <recommendedName>
        <fullName evidence="5">Response regulatory domain-containing protein</fullName>
    </recommendedName>
</protein>
<organism evidence="6 7">
    <name type="scientific">Cafeteria roenbergensis</name>
    <name type="common">Marine flagellate</name>
    <dbReference type="NCBI Taxonomy" id="33653"/>
    <lineage>
        <taxon>Eukaryota</taxon>
        <taxon>Sar</taxon>
        <taxon>Stramenopiles</taxon>
        <taxon>Bigyra</taxon>
        <taxon>Opalozoa</taxon>
        <taxon>Bicosoecida</taxon>
        <taxon>Cafeteriaceae</taxon>
        <taxon>Cafeteria</taxon>
    </lineage>
</organism>
<evidence type="ECO:0000313" key="7">
    <source>
        <dbReference type="Proteomes" id="UP000325113"/>
    </source>
</evidence>
<dbReference type="SUPFAM" id="SSF52172">
    <property type="entry name" value="CheY-like"/>
    <property type="match status" value="1"/>
</dbReference>
<dbReference type="Proteomes" id="UP000325113">
    <property type="component" value="Unassembled WGS sequence"/>
</dbReference>
<dbReference type="InterPro" id="IPR011006">
    <property type="entry name" value="CheY-like_superfamily"/>
</dbReference>
<dbReference type="GO" id="GO:0000160">
    <property type="term" value="P:phosphorelay signal transduction system"/>
    <property type="evidence" value="ECO:0007669"/>
    <property type="project" value="UniProtKB-KW"/>
</dbReference>
<evidence type="ECO:0000256" key="1">
    <source>
        <dbReference type="ARBA" id="ARBA00022553"/>
    </source>
</evidence>
<dbReference type="PROSITE" id="PS50110">
    <property type="entry name" value="RESPONSE_REGULATORY"/>
    <property type="match status" value="1"/>
</dbReference>
<reference evidence="6 7" key="1">
    <citation type="submission" date="2019-07" db="EMBL/GenBank/DDBJ databases">
        <title>Genomes of Cafeteria roenbergensis.</title>
        <authorList>
            <person name="Fischer M.G."/>
            <person name="Hackl T."/>
            <person name="Roman M."/>
        </authorList>
    </citation>
    <scope>NUCLEOTIDE SEQUENCE [LARGE SCALE GENOMIC DNA]</scope>
    <source>
        <strain evidence="6 7">Cflag</strain>
    </source>
</reference>
<evidence type="ECO:0000256" key="3">
    <source>
        <dbReference type="PROSITE-ProRule" id="PRU00169"/>
    </source>
</evidence>
<dbReference type="CDD" id="cd17546">
    <property type="entry name" value="REC_hyHK_CKI1_RcsC-like"/>
    <property type="match status" value="1"/>
</dbReference>
<dbReference type="Gene3D" id="3.40.50.2300">
    <property type="match status" value="1"/>
</dbReference>
<dbReference type="AlphaFoldDB" id="A0A5A8DL62"/>
<accession>A0A5A8DL62</accession>
<dbReference type="InterPro" id="IPR001789">
    <property type="entry name" value="Sig_transdc_resp-reg_receiver"/>
</dbReference>
<name>A0A5A8DL62_CAFRO</name>
<keyword evidence="1 3" id="KW-0597">Phosphoprotein</keyword>
<keyword evidence="2" id="KW-0902">Two-component regulatory system</keyword>
<feature type="region of interest" description="Disordered" evidence="4">
    <location>
        <begin position="150"/>
        <end position="213"/>
    </location>
</feature>
<dbReference type="EMBL" id="VLTM01000009">
    <property type="protein sequence ID" value="KAA0166253.1"/>
    <property type="molecule type" value="Genomic_DNA"/>
</dbReference>
<evidence type="ECO:0000256" key="4">
    <source>
        <dbReference type="SAM" id="MobiDB-lite"/>
    </source>
</evidence>
<sequence>MGAAGGPDGTAEWGRAAPATPWVLVVDDNAAIQRALVRVLARQGHKAVAAENGEAALEAMEAAKAAGTGFMGAIVDRDMPVMDGVELLRRLRDMGAPGPPALPAVMLTGSVTASTKRDALSAGALDVVSKPVNAACVAGILATLAAKAAQDSSRSQVKTVPGAASPARPSHVGRGPARSSSSPAMRNAGERPCEDATAAGMSASRPASPALSD</sequence>
<dbReference type="SMART" id="SM00448">
    <property type="entry name" value="REC"/>
    <property type="match status" value="1"/>
</dbReference>
<evidence type="ECO:0000259" key="5">
    <source>
        <dbReference type="PROSITE" id="PS50110"/>
    </source>
</evidence>
<evidence type="ECO:0000256" key="2">
    <source>
        <dbReference type="ARBA" id="ARBA00023012"/>
    </source>
</evidence>